<feature type="domain" description="Resolvase/invertase-type recombinase catalytic" evidence="6">
    <location>
        <begin position="3"/>
        <end position="147"/>
    </location>
</feature>
<dbReference type="PANTHER" id="PTHR30461:SF23">
    <property type="entry name" value="DNA RECOMBINASE-RELATED"/>
    <property type="match status" value="1"/>
</dbReference>
<reference evidence="7 8" key="1">
    <citation type="submission" date="2020-10" db="EMBL/GenBank/DDBJ databases">
        <title>Connecting structure to function with the recovery of over 1000 high-quality activated sludge metagenome-assembled genomes encoding full-length rRNA genes using long-read sequencing.</title>
        <authorList>
            <person name="Singleton C.M."/>
            <person name="Petriglieri F."/>
            <person name="Kristensen J.M."/>
            <person name="Kirkegaard R.H."/>
            <person name="Michaelsen T.Y."/>
            <person name="Andersen M.H."/>
            <person name="Karst S.M."/>
            <person name="Dueholm M.S."/>
            <person name="Nielsen P.H."/>
            <person name="Albertsen M."/>
        </authorList>
    </citation>
    <scope>NUCLEOTIDE SEQUENCE [LARGE SCALE GENOMIC DNA]</scope>
    <source>
        <strain evidence="7">Ribe_18-Q3-R11-54_BAT3C.373</strain>
    </source>
</reference>
<gene>
    <name evidence="7" type="ORF">IPO85_00275</name>
</gene>
<dbReference type="PROSITE" id="PS51736">
    <property type="entry name" value="RECOMBINASES_3"/>
    <property type="match status" value="1"/>
</dbReference>
<evidence type="ECO:0000259" key="6">
    <source>
        <dbReference type="PROSITE" id="PS51736"/>
    </source>
</evidence>
<feature type="active site" description="O-(5'-phospho-DNA)-serine intermediate" evidence="4 5">
    <location>
        <position position="11"/>
    </location>
</feature>
<dbReference type="InterPro" id="IPR036162">
    <property type="entry name" value="Resolvase-like_N_sf"/>
</dbReference>
<comment type="caution">
    <text evidence="7">The sequence shown here is derived from an EMBL/GenBank/DDBJ whole genome shotgun (WGS) entry which is preliminary data.</text>
</comment>
<evidence type="ECO:0000256" key="2">
    <source>
        <dbReference type="ARBA" id="ARBA00023125"/>
    </source>
</evidence>
<dbReference type="Proteomes" id="UP000808349">
    <property type="component" value="Unassembled WGS sequence"/>
</dbReference>
<organism evidence="7 8">
    <name type="scientific">Candidatus Defluviibacterium haderslevense</name>
    <dbReference type="NCBI Taxonomy" id="2981993"/>
    <lineage>
        <taxon>Bacteria</taxon>
        <taxon>Pseudomonadati</taxon>
        <taxon>Bacteroidota</taxon>
        <taxon>Saprospiria</taxon>
        <taxon>Saprospirales</taxon>
        <taxon>Saprospiraceae</taxon>
        <taxon>Candidatus Defluviibacterium</taxon>
    </lineage>
</organism>
<protein>
    <submittedName>
        <fullName evidence="7">Recombinase family protein</fullName>
    </submittedName>
</protein>
<keyword evidence="2" id="KW-0238">DNA-binding</keyword>
<evidence type="ECO:0000313" key="7">
    <source>
        <dbReference type="EMBL" id="MBK9715970.1"/>
    </source>
</evidence>
<dbReference type="InterPro" id="IPR006119">
    <property type="entry name" value="Resolv_N"/>
</dbReference>
<dbReference type="AlphaFoldDB" id="A0A9D7S674"/>
<name>A0A9D7S674_9BACT</name>
<evidence type="ECO:0000256" key="4">
    <source>
        <dbReference type="PIRSR" id="PIRSR606118-50"/>
    </source>
</evidence>
<dbReference type="SUPFAM" id="SSF53041">
    <property type="entry name" value="Resolvase-like"/>
    <property type="match status" value="1"/>
</dbReference>
<dbReference type="SMART" id="SM00857">
    <property type="entry name" value="Resolvase"/>
    <property type="match status" value="1"/>
</dbReference>
<dbReference type="PANTHER" id="PTHR30461">
    <property type="entry name" value="DNA-INVERTASE FROM LAMBDOID PROPHAGE"/>
    <property type="match status" value="1"/>
</dbReference>
<dbReference type="CDD" id="cd00338">
    <property type="entry name" value="Ser_Recombinase"/>
    <property type="match status" value="1"/>
</dbReference>
<evidence type="ECO:0000256" key="3">
    <source>
        <dbReference type="ARBA" id="ARBA00023172"/>
    </source>
</evidence>
<evidence type="ECO:0000256" key="1">
    <source>
        <dbReference type="ARBA" id="ARBA00022908"/>
    </source>
</evidence>
<dbReference type="Gene3D" id="3.40.50.1390">
    <property type="entry name" value="Resolvase, N-terminal catalytic domain"/>
    <property type="match status" value="1"/>
</dbReference>
<sequence length="216" mass="24708">MKKVYGYIRVSTVKQGSGVSLQEQKEAIISYAEKNQLNIIEWFEEQETAAKQGRPLFNNMMKLLKERKANGVIFHKIDRGTRNYRDWASIDDLIASGSELHFAHESLDMNTRAGRLTADMLVALATDYIRNLREEAIKGLYGRLKQGLYRFYAPIGYINTGGGQIKSIDKIRGPLIKKAFELYASGKYNLESLTETMRILGLRNSKGNFIHLTEWH</sequence>
<dbReference type="Pfam" id="PF00239">
    <property type="entry name" value="Resolvase"/>
    <property type="match status" value="1"/>
</dbReference>
<proteinExistence type="predicted"/>
<keyword evidence="1" id="KW-0229">DNA integration</keyword>
<dbReference type="GO" id="GO:0000150">
    <property type="term" value="F:DNA strand exchange activity"/>
    <property type="evidence" value="ECO:0007669"/>
    <property type="project" value="InterPro"/>
</dbReference>
<dbReference type="InterPro" id="IPR050639">
    <property type="entry name" value="SSR_resolvase"/>
</dbReference>
<keyword evidence="3" id="KW-0233">DNA recombination</keyword>
<dbReference type="GO" id="GO:0003677">
    <property type="term" value="F:DNA binding"/>
    <property type="evidence" value="ECO:0007669"/>
    <property type="project" value="UniProtKB-KW"/>
</dbReference>
<dbReference type="EMBL" id="JADKFW010000003">
    <property type="protein sequence ID" value="MBK9715970.1"/>
    <property type="molecule type" value="Genomic_DNA"/>
</dbReference>
<dbReference type="InterPro" id="IPR006118">
    <property type="entry name" value="Recombinase_CS"/>
</dbReference>
<evidence type="ECO:0000313" key="8">
    <source>
        <dbReference type="Proteomes" id="UP000808349"/>
    </source>
</evidence>
<dbReference type="PROSITE" id="PS00397">
    <property type="entry name" value="RECOMBINASES_1"/>
    <property type="match status" value="1"/>
</dbReference>
<accession>A0A9D7S674</accession>
<dbReference type="GO" id="GO:0015074">
    <property type="term" value="P:DNA integration"/>
    <property type="evidence" value="ECO:0007669"/>
    <property type="project" value="UniProtKB-KW"/>
</dbReference>
<evidence type="ECO:0000256" key="5">
    <source>
        <dbReference type="PROSITE-ProRule" id="PRU10137"/>
    </source>
</evidence>